<evidence type="ECO:0000259" key="1">
    <source>
        <dbReference type="Pfam" id="PF13460"/>
    </source>
</evidence>
<keyword evidence="3" id="KW-1185">Reference proteome</keyword>
<accession>A0ABV8KMW2</accession>
<sequence length="287" mass="29833">MILVTGASGTVGRHVVQLLTEGGQRARAMTRNPSGYALPRGADVVRADFDDPESLRRAVTGVRTVFLLTAPAAPTPDHDLALLAAARSADVASVVKLSAIGTGERFGTATVGAWHQAAEDAVRASGLAWTMLRPSSFASNCLHWAGAIRAGQPVPDLTGDGEQGVIDPRDIAEVAVAALTDPAAHAGRTYTLTGPELLRVADQATQLAQVIGRPVGTADLPPDAARRQLLASGMPPAAVEATVVGSAWARAGHNATLTADVQTVLGRPPATFRSWARRHREAFTGTR</sequence>
<dbReference type="InterPro" id="IPR036291">
    <property type="entry name" value="NAD(P)-bd_dom_sf"/>
</dbReference>
<dbReference type="Gene3D" id="3.90.25.10">
    <property type="entry name" value="UDP-galactose 4-epimerase, domain 1"/>
    <property type="match status" value="1"/>
</dbReference>
<dbReference type="InterPro" id="IPR051604">
    <property type="entry name" value="Ergot_Alk_Oxidoreductase"/>
</dbReference>
<dbReference type="InterPro" id="IPR016040">
    <property type="entry name" value="NAD(P)-bd_dom"/>
</dbReference>
<dbReference type="PANTHER" id="PTHR43162">
    <property type="match status" value="1"/>
</dbReference>
<evidence type="ECO:0000313" key="2">
    <source>
        <dbReference type="EMBL" id="MFC4107282.1"/>
    </source>
</evidence>
<evidence type="ECO:0000313" key="3">
    <source>
        <dbReference type="Proteomes" id="UP001595868"/>
    </source>
</evidence>
<comment type="caution">
    <text evidence="2">The sequence shown here is derived from an EMBL/GenBank/DDBJ whole genome shotgun (WGS) entry which is preliminary data.</text>
</comment>
<organism evidence="2 3">
    <name type="scientific">Micromonospora zhanjiangensis</name>
    <dbReference type="NCBI Taxonomy" id="1522057"/>
    <lineage>
        <taxon>Bacteria</taxon>
        <taxon>Bacillati</taxon>
        <taxon>Actinomycetota</taxon>
        <taxon>Actinomycetes</taxon>
        <taxon>Micromonosporales</taxon>
        <taxon>Micromonosporaceae</taxon>
        <taxon>Micromonospora</taxon>
    </lineage>
</organism>
<dbReference type="PANTHER" id="PTHR43162:SF1">
    <property type="entry name" value="PRESTALK A DIFFERENTIATION PROTEIN A"/>
    <property type="match status" value="1"/>
</dbReference>
<gene>
    <name evidence="2" type="ORF">ACFOX0_15290</name>
</gene>
<dbReference type="Pfam" id="PF13460">
    <property type="entry name" value="NAD_binding_10"/>
    <property type="match status" value="1"/>
</dbReference>
<feature type="domain" description="NAD(P)-binding" evidence="1">
    <location>
        <begin position="6"/>
        <end position="182"/>
    </location>
</feature>
<dbReference type="RefSeq" id="WP_377546024.1">
    <property type="nucleotide sequence ID" value="NZ_JBHSBN010000009.1"/>
</dbReference>
<proteinExistence type="predicted"/>
<name>A0ABV8KMW2_9ACTN</name>
<dbReference type="Proteomes" id="UP001595868">
    <property type="component" value="Unassembled WGS sequence"/>
</dbReference>
<dbReference type="Gene3D" id="3.40.50.720">
    <property type="entry name" value="NAD(P)-binding Rossmann-like Domain"/>
    <property type="match status" value="1"/>
</dbReference>
<reference evidence="3" key="1">
    <citation type="journal article" date="2019" name="Int. J. Syst. Evol. Microbiol.">
        <title>The Global Catalogue of Microorganisms (GCM) 10K type strain sequencing project: providing services to taxonomists for standard genome sequencing and annotation.</title>
        <authorList>
            <consortium name="The Broad Institute Genomics Platform"/>
            <consortium name="The Broad Institute Genome Sequencing Center for Infectious Disease"/>
            <person name="Wu L."/>
            <person name="Ma J."/>
        </authorList>
    </citation>
    <scope>NUCLEOTIDE SEQUENCE [LARGE SCALE GENOMIC DNA]</scope>
    <source>
        <strain evidence="3">2902at01</strain>
    </source>
</reference>
<dbReference type="EMBL" id="JBHSBN010000009">
    <property type="protein sequence ID" value="MFC4107282.1"/>
    <property type="molecule type" value="Genomic_DNA"/>
</dbReference>
<dbReference type="SUPFAM" id="SSF51735">
    <property type="entry name" value="NAD(P)-binding Rossmann-fold domains"/>
    <property type="match status" value="1"/>
</dbReference>
<protein>
    <submittedName>
        <fullName evidence="2">NAD(P)H-binding protein</fullName>
    </submittedName>
</protein>